<name>A0A9P9KPW0_FUSSL</name>
<dbReference type="PANTHER" id="PTHR10039:SF14">
    <property type="entry name" value="NACHT DOMAIN-CONTAINING PROTEIN"/>
    <property type="match status" value="1"/>
</dbReference>
<dbReference type="Proteomes" id="UP000736672">
    <property type="component" value="Unassembled WGS sequence"/>
</dbReference>
<dbReference type="Gene3D" id="3.40.50.300">
    <property type="entry name" value="P-loop containing nucleotide triphosphate hydrolases"/>
    <property type="match status" value="1"/>
</dbReference>
<evidence type="ECO:0000313" key="4">
    <source>
        <dbReference type="Proteomes" id="UP000736672"/>
    </source>
</evidence>
<sequence>MAEALGVASSVIAVVDLSAKLDSAIKDSSLILEKLAQALEPSTGRKTMSRFGIRALKWPFESKDNVDHNIALDRLPIAEGDIFIWIDHPGSKIIFWLNGMAGTGKSTISRTIARSWSKQGDLGASFFFRRGETDRGNLSKVVSTLACQLARNVPGVASVIKKALDADPAIGPLLEVGKAPIIPSSVVIVIDALDECERDADIRLLINVLSPRLRVFLTSRPELPICLGFSEVHGTY</sequence>
<protein>
    <recommendedName>
        <fullName evidence="2">NACHT domain-containing protein</fullName>
    </recommendedName>
</protein>
<keyword evidence="4" id="KW-1185">Reference proteome</keyword>
<dbReference type="SUPFAM" id="SSF52540">
    <property type="entry name" value="P-loop containing nucleoside triphosphate hydrolases"/>
    <property type="match status" value="1"/>
</dbReference>
<keyword evidence="1" id="KW-0677">Repeat</keyword>
<dbReference type="InterPro" id="IPR056884">
    <property type="entry name" value="NPHP3-like_N"/>
</dbReference>
<dbReference type="InterPro" id="IPR007111">
    <property type="entry name" value="NACHT_NTPase"/>
</dbReference>
<accession>A0A9P9KPW0</accession>
<feature type="domain" description="NACHT" evidence="2">
    <location>
        <begin position="93"/>
        <end position="221"/>
    </location>
</feature>
<dbReference type="InterPro" id="IPR027417">
    <property type="entry name" value="P-loop_NTPase"/>
</dbReference>
<evidence type="ECO:0000259" key="2">
    <source>
        <dbReference type="PROSITE" id="PS50837"/>
    </source>
</evidence>
<dbReference type="Pfam" id="PF24883">
    <property type="entry name" value="NPHP3_N"/>
    <property type="match status" value="1"/>
</dbReference>
<dbReference type="OrthoDB" id="538223at2759"/>
<evidence type="ECO:0000256" key="1">
    <source>
        <dbReference type="ARBA" id="ARBA00022737"/>
    </source>
</evidence>
<dbReference type="PROSITE" id="PS50837">
    <property type="entry name" value="NACHT"/>
    <property type="match status" value="1"/>
</dbReference>
<evidence type="ECO:0000313" key="3">
    <source>
        <dbReference type="EMBL" id="KAH7265754.1"/>
    </source>
</evidence>
<reference evidence="3" key="1">
    <citation type="journal article" date="2021" name="Nat. Commun.">
        <title>Genetic determinants of endophytism in the Arabidopsis root mycobiome.</title>
        <authorList>
            <person name="Mesny F."/>
            <person name="Miyauchi S."/>
            <person name="Thiergart T."/>
            <person name="Pickel B."/>
            <person name="Atanasova L."/>
            <person name="Karlsson M."/>
            <person name="Huettel B."/>
            <person name="Barry K.W."/>
            <person name="Haridas S."/>
            <person name="Chen C."/>
            <person name="Bauer D."/>
            <person name="Andreopoulos W."/>
            <person name="Pangilinan J."/>
            <person name="LaButti K."/>
            <person name="Riley R."/>
            <person name="Lipzen A."/>
            <person name="Clum A."/>
            <person name="Drula E."/>
            <person name="Henrissat B."/>
            <person name="Kohler A."/>
            <person name="Grigoriev I.V."/>
            <person name="Martin F.M."/>
            <person name="Hacquard S."/>
        </authorList>
    </citation>
    <scope>NUCLEOTIDE SEQUENCE</scope>
    <source>
        <strain evidence="3">FSSC 5 MPI-SDFR-AT-0091</strain>
    </source>
</reference>
<gene>
    <name evidence="3" type="ORF">B0J15DRAFT_534068</name>
</gene>
<dbReference type="PANTHER" id="PTHR10039">
    <property type="entry name" value="AMELOGENIN"/>
    <property type="match status" value="1"/>
</dbReference>
<proteinExistence type="predicted"/>
<dbReference type="EMBL" id="JAGTJS010000006">
    <property type="protein sequence ID" value="KAH7265754.1"/>
    <property type="molecule type" value="Genomic_DNA"/>
</dbReference>
<organism evidence="3 4">
    <name type="scientific">Fusarium solani</name>
    <name type="common">Filamentous fungus</name>
    <dbReference type="NCBI Taxonomy" id="169388"/>
    <lineage>
        <taxon>Eukaryota</taxon>
        <taxon>Fungi</taxon>
        <taxon>Dikarya</taxon>
        <taxon>Ascomycota</taxon>
        <taxon>Pezizomycotina</taxon>
        <taxon>Sordariomycetes</taxon>
        <taxon>Hypocreomycetidae</taxon>
        <taxon>Hypocreales</taxon>
        <taxon>Nectriaceae</taxon>
        <taxon>Fusarium</taxon>
        <taxon>Fusarium solani species complex</taxon>
    </lineage>
</organism>
<comment type="caution">
    <text evidence="3">The sequence shown here is derived from an EMBL/GenBank/DDBJ whole genome shotgun (WGS) entry which is preliminary data.</text>
</comment>
<dbReference type="AlphaFoldDB" id="A0A9P9KPW0"/>